<dbReference type="SUPFAM" id="SSF55486">
    <property type="entry name" value="Metalloproteases ('zincins'), catalytic domain"/>
    <property type="match status" value="1"/>
</dbReference>
<evidence type="ECO:0000259" key="9">
    <source>
        <dbReference type="Pfam" id="PF13460"/>
    </source>
</evidence>
<dbReference type="SUPFAM" id="SSF51735">
    <property type="entry name" value="NAD(P)-binding Rossmann-fold domains"/>
    <property type="match status" value="1"/>
</dbReference>
<dbReference type="Gene3D" id="1.20.140.70">
    <property type="entry name" value="Oligopeptidase f, N-terminal domain"/>
    <property type="match status" value="1"/>
</dbReference>
<dbReference type="InterPro" id="IPR016040">
    <property type="entry name" value="NAD(P)-bd_dom"/>
</dbReference>
<gene>
    <name evidence="10" type="ORF">FLK61_40375</name>
</gene>
<dbReference type="Pfam" id="PF01432">
    <property type="entry name" value="Peptidase_M3"/>
    <property type="match status" value="1"/>
</dbReference>
<evidence type="ECO:0000256" key="3">
    <source>
        <dbReference type="ARBA" id="ARBA00022801"/>
    </source>
</evidence>
<dbReference type="InterPro" id="IPR034006">
    <property type="entry name" value="M3B_PepF_2"/>
</dbReference>
<dbReference type="CDD" id="cd09607">
    <property type="entry name" value="M3B_PepF"/>
    <property type="match status" value="1"/>
</dbReference>
<sequence length="833" mass="94257">MKQALVAGATGLIGRHVVDHLVKEDAYENVHVLTRRRTPFHEEAKVTEHVVNFDDLDDVKAAFDGITDLYIALGTTIKQAKSKDAFMQVDYVYPLRLAELAKEHGVERVIVVSAMGADSNSKFFYSQVKGSLEESLMELKLPALHIIRPSLLTGERYEFRLGEKSAELLTKPVKNLMRGSLKKFKPIDAEHVAAVMTAIGQTSSKGLHLYDNEDLHTIHEILSGEARKKAAPKASPVSSKYSQVWNLDTIFPGGSESKQFNQFLVNTETDLSVMTLKVDKAKGSDAPDVEQWAAIIDRINSVSMKVREVSAFVSCLSAQDVTDQEAGLLLGKVKRLGAQHGKLLSSVDEQLLAFTDAQWDALTQVEGLQEIAFNLDERRNRAKEKLSTDKEQLIQTLAVDGYHAWGDLYNTIVGRMRVEIKEKGRKKSYSVGQAANKLGDKNRAVRKYAFEQFEKAWEDEADLFATTLNSLAGFRLATYEARGWDSVLKEPLEINRMKQETLDVMWETITKNKDAFIGYMHRKAELLGLDKLSMYDISAPISDHVAHVSYDDAADMIVEQFGQFSPQMAEFAQKAFDEEWIEAEDRDNKRPGGFCTSFPIREQSRIFMTYDGTASNVATLAHELGHAYHQHVMNDLPYMAQGYAMNVAETASTFAEMIVADASVKQASSDEEKIQLLDDKLNRSVAFFMNIHSRFLFETRFYEERKEGLVSKKRLNELMHEAQKEAYGDAINDYSPTFWASKLHFHITGVPFYNFPYTFGYLFSMGIYAKAMEEGADFEQKYIDLLRDTGRLDVETLADKHLGVDLTKPDFWQQAIDFVKQDVRTFMELTEKK</sequence>
<evidence type="ECO:0000256" key="4">
    <source>
        <dbReference type="ARBA" id="ARBA00022833"/>
    </source>
</evidence>
<keyword evidence="4 6" id="KW-0862">Zinc</keyword>
<dbReference type="KEGG" id="psua:FLK61_40375"/>
<dbReference type="GO" id="GO:0004222">
    <property type="term" value="F:metalloendopeptidase activity"/>
    <property type="evidence" value="ECO:0007669"/>
    <property type="project" value="InterPro"/>
</dbReference>
<dbReference type="Proteomes" id="UP000318138">
    <property type="component" value="Chromosome"/>
</dbReference>
<keyword evidence="11" id="KW-1185">Reference proteome</keyword>
<dbReference type="InterPro" id="IPR036291">
    <property type="entry name" value="NAD(P)-bd_dom_sf"/>
</dbReference>
<comment type="similarity">
    <text evidence="6">Belongs to the peptidase M3 family.</text>
</comment>
<dbReference type="EMBL" id="CP041372">
    <property type="protein sequence ID" value="QKS72863.1"/>
    <property type="molecule type" value="Genomic_DNA"/>
</dbReference>
<organism evidence="10 11">
    <name type="scientific">Paenalkalicoccus suaedae</name>
    <dbReference type="NCBI Taxonomy" id="2592382"/>
    <lineage>
        <taxon>Bacteria</taxon>
        <taxon>Bacillati</taxon>
        <taxon>Bacillota</taxon>
        <taxon>Bacilli</taxon>
        <taxon>Bacillales</taxon>
        <taxon>Bacillaceae</taxon>
        <taxon>Paenalkalicoccus</taxon>
    </lineage>
</organism>
<dbReference type="PANTHER" id="PTHR14097">
    <property type="entry name" value="OXIDOREDUCTASE HTATIP2"/>
    <property type="match status" value="1"/>
</dbReference>
<keyword evidence="5 6" id="KW-0482">Metalloprotease</keyword>
<evidence type="ECO:0000256" key="6">
    <source>
        <dbReference type="RuleBase" id="RU003435"/>
    </source>
</evidence>
<evidence type="ECO:0000259" key="7">
    <source>
        <dbReference type="Pfam" id="PF01432"/>
    </source>
</evidence>
<dbReference type="AlphaFoldDB" id="A0A859FHN4"/>
<keyword evidence="1 6" id="KW-0645">Protease</keyword>
<dbReference type="GO" id="GO:0046872">
    <property type="term" value="F:metal ion binding"/>
    <property type="evidence" value="ECO:0007669"/>
    <property type="project" value="UniProtKB-UniRule"/>
</dbReference>
<keyword evidence="3 6" id="KW-0378">Hydrolase</keyword>
<dbReference type="InterPro" id="IPR001567">
    <property type="entry name" value="Pept_M3A_M3B_dom"/>
</dbReference>
<dbReference type="InterPro" id="IPR013647">
    <property type="entry name" value="OligopepF_N_dom"/>
</dbReference>
<dbReference type="Gene3D" id="1.10.1370.20">
    <property type="entry name" value="Oligoendopeptidase f, C-terminal domain"/>
    <property type="match status" value="1"/>
</dbReference>
<protein>
    <submittedName>
        <fullName evidence="10">M3 family oligoendopeptidase</fullName>
    </submittedName>
</protein>
<name>A0A859FHN4_9BACI</name>
<keyword evidence="2 6" id="KW-0479">Metal-binding</keyword>
<comment type="cofactor">
    <cofactor evidence="6">
        <name>Zn(2+)</name>
        <dbReference type="ChEBI" id="CHEBI:29105"/>
    </cofactor>
    <text evidence="6">Binds 1 zinc ion.</text>
</comment>
<dbReference type="InterPro" id="IPR042088">
    <property type="entry name" value="OligoPept_F_C"/>
</dbReference>
<feature type="domain" description="NAD(P)-binding" evidence="9">
    <location>
        <begin position="8"/>
        <end position="149"/>
    </location>
</feature>
<proteinExistence type="inferred from homology"/>
<accession>A0A859FHN4</accession>
<dbReference type="InterPro" id="IPR011977">
    <property type="entry name" value="Pept_M3B_clade3"/>
</dbReference>
<dbReference type="Pfam" id="PF08439">
    <property type="entry name" value="Peptidase_M3_N"/>
    <property type="match status" value="1"/>
</dbReference>
<reference evidence="11" key="1">
    <citation type="submission" date="2019-07" db="EMBL/GenBank/DDBJ databases">
        <title>Bacillus alkalisoli sp. nov. isolated from saline soil.</title>
        <authorList>
            <person name="Sun J.-Q."/>
            <person name="Xu L."/>
        </authorList>
    </citation>
    <scope>NUCLEOTIDE SEQUENCE [LARGE SCALE GENOMIC DNA]</scope>
    <source>
        <strain evidence="11">M4U3P1</strain>
    </source>
</reference>
<dbReference type="CDD" id="cd05250">
    <property type="entry name" value="CC3_like_SDR_a"/>
    <property type="match status" value="1"/>
</dbReference>
<dbReference type="NCBIfam" id="TIGR02290">
    <property type="entry name" value="M3_fam_3"/>
    <property type="match status" value="1"/>
</dbReference>
<evidence type="ECO:0000313" key="10">
    <source>
        <dbReference type="EMBL" id="QKS72863.1"/>
    </source>
</evidence>
<feature type="domain" description="Oligopeptidase F N-terminal" evidence="8">
    <location>
        <begin position="351"/>
        <end position="417"/>
    </location>
</feature>
<dbReference type="Pfam" id="PF13460">
    <property type="entry name" value="NAD_binding_10"/>
    <property type="match status" value="1"/>
</dbReference>
<evidence type="ECO:0000256" key="2">
    <source>
        <dbReference type="ARBA" id="ARBA00022723"/>
    </source>
</evidence>
<dbReference type="PANTHER" id="PTHR14097:SF7">
    <property type="entry name" value="OXIDOREDUCTASE HTATIP2"/>
    <property type="match status" value="1"/>
</dbReference>
<dbReference type="GO" id="GO:0006508">
    <property type="term" value="P:proteolysis"/>
    <property type="evidence" value="ECO:0007669"/>
    <property type="project" value="UniProtKB-KW"/>
</dbReference>
<dbReference type="Gene3D" id="3.40.50.720">
    <property type="entry name" value="NAD(P)-binding Rossmann-like Domain"/>
    <property type="match status" value="1"/>
</dbReference>
<evidence type="ECO:0000256" key="1">
    <source>
        <dbReference type="ARBA" id="ARBA00022670"/>
    </source>
</evidence>
<feature type="domain" description="Peptidase M3A/M3B catalytic" evidence="7">
    <location>
        <begin position="440"/>
        <end position="817"/>
    </location>
</feature>
<evidence type="ECO:0000259" key="8">
    <source>
        <dbReference type="Pfam" id="PF08439"/>
    </source>
</evidence>
<evidence type="ECO:0000313" key="11">
    <source>
        <dbReference type="Proteomes" id="UP000318138"/>
    </source>
</evidence>
<evidence type="ECO:0000256" key="5">
    <source>
        <dbReference type="ARBA" id="ARBA00023049"/>
    </source>
</evidence>